<dbReference type="GO" id="GO:0005886">
    <property type="term" value="C:plasma membrane"/>
    <property type="evidence" value="ECO:0007669"/>
    <property type="project" value="TreeGrafter"/>
</dbReference>
<evidence type="ECO:0000256" key="3">
    <source>
        <dbReference type="ARBA" id="ARBA00022989"/>
    </source>
</evidence>
<feature type="transmembrane region" description="Helical" evidence="5">
    <location>
        <begin position="286"/>
        <end position="307"/>
    </location>
</feature>
<dbReference type="PANTHER" id="PTHR37955">
    <property type="entry name" value="TELLURITE RESISTANCE PROTEIN TEHA"/>
    <property type="match status" value="1"/>
</dbReference>
<keyword evidence="4 5" id="KW-0472">Membrane</keyword>
<dbReference type="InterPro" id="IPR038665">
    <property type="entry name" value="Voltage-dep_anion_channel_sf"/>
</dbReference>
<keyword evidence="3 5" id="KW-1133">Transmembrane helix</keyword>
<feature type="transmembrane region" description="Helical" evidence="5">
    <location>
        <begin position="217"/>
        <end position="241"/>
    </location>
</feature>
<evidence type="ECO:0000256" key="2">
    <source>
        <dbReference type="ARBA" id="ARBA00022692"/>
    </source>
</evidence>
<dbReference type="PANTHER" id="PTHR37955:SF1">
    <property type="entry name" value="DEP DOMAIN-CONTAINING PROTEIN"/>
    <property type="match status" value="1"/>
</dbReference>
<name>A0A418YBT0_9GAMM</name>
<accession>A0A418YBT0</accession>
<comment type="caution">
    <text evidence="6">The sequence shown here is derived from an EMBL/GenBank/DDBJ whole genome shotgun (WGS) entry which is preliminary data.</text>
</comment>
<feature type="transmembrane region" description="Helical" evidence="5">
    <location>
        <begin position="192"/>
        <end position="211"/>
    </location>
</feature>
<feature type="transmembrane region" description="Helical" evidence="5">
    <location>
        <begin position="248"/>
        <end position="266"/>
    </location>
</feature>
<dbReference type="InterPro" id="IPR052951">
    <property type="entry name" value="Tellurite_res_ion_channel"/>
</dbReference>
<keyword evidence="2 5" id="KW-0812">Transmembrane</keyword>
<dbReference type="RefSeq" id="WP_119911739.1">
    <property type="nucleotide sequence ID" value="NZ_QZCH01000023.1"/>
</dbReference>
<evidence type="ECO:0000313" key="7">
    <source>
        <dbReference type="Proteomes" id="UP000283255"/>
    </source>
</evidence>
<feature type="transmembrane region" description="Helical" evidence="5">
    <location>
        <begin position="159"/>
        <end position="180"/>
    </location>
</feature>
<comment type="subcellular location">
    <subcellularLocation>
        <location evidence="1">Membrane</location>
        <topology evidence="1">Multi-pass membrane protein</topology>
    </subcellularLocation>
</comment>
<dbReference type="OrthoDB" id="309023at2"/>
<evidence type="ECO:0000256" key="5">
    <source>
        <dbReference type="SAM" id="Phobius"/>
    </source>
</evidence>
<feature type="transmembrane region" description="Helical" evidence="5">
    <location>
        <begin position="98"/>
        <end position="119"/>
    </location>
</feature>
<dbReference type="Gene3D" id="1.50.10.150">
    <property type="entry name" value="Voltage-dependent anion channel"/>
    <property type="match status" value="1"/>
</dbReference>
<gene>
    <name evidence="6" type="ORF">D1Z90_15700</name>
</gene>
<feature type="transmembrane region" description="Helical" evidence="5">
    <location>
        <begin position="38"/>
        <end position="59"/>
    </location>
</feature>
<evidence type="ECO:0000313" key="6">
    <source>
        <dbReference type="EMBL" id="RJG41934.1"/>
    </source>
</evidence>
<evidence type="ECO:0000256" key="1">
    <source>
        <dbReference type="ARBA" id="ARBA00004141"/>
    </source>
</evidence>
<dbReference type="Proteomes" id="UP000283255">
    <property type="component" value="Unassembled WGS sequence"/>
</dbReference>
<reference evidence="6 7" key="2">
    <citation type="submission" date="2019-01" db="EMBL/GenBank/DDBJ databases">
        <title>Motilimonas pumilus sp. nov., isolated from the gut of sea cucumber (Apostichopus japonicus).</title>
        <authorList>
            <person name="Wang F.-Q."/>
            <person name="Ren L.-H."/>
            <person name="Lin Y.-W."/>
            <person name="Sun G.-H."/>
            <person name="Du Z.-J."/>
            <person name="Zhao J.-X."/>
            <person name="Liu X.-J."/>
            <person name="Liu L.-J."/>
        </authorList>
    </citation>
    <scope>NUCLEOTIDE SEQUENCE [LARGE SCALE GENOMIC DNA]</scope>
    <source>
        <strain evidence="6 7">PLHSC7-2</strain>
    </source>
</reference>
<protein>
    <submittedName>
        <fullName evidence="6">C4-dicarboxylate ABC transporter</fullName>
    </submittedName>
</protein>
<dbReference type="AlphaFoldDB" id="A0A418YBT0"/>
<dbReference type="CDD" id="cd09325">
    <property type="entry name" value="TDT_C4-dicarb_trans"/>
    <property type="match status" value="1"/>
</dbReference>
<dbReference type="InterPro" id="IPR004695">
    <property type="entry name" value="SLAC1/Mae1/Ssu1/TehA"/>
</dbReference>
<feature type="transmembrane region" description="Helical" evidence="5">
    <location>
        <begin position="71"/>
        <end position="92"/>
    </location>
</feature>
<dbReference type="Pfam" id="PF03595">
    <property type="entry name" value="SLAC1"/>
    <property type="match status" value="1"/>
</dbReference>
<reference evidence="6 7" key="1">
    <citation type="submission" date="2018-09" db="EMBL/GenBank/DDBJ databases">
        <authorList>
            <person name="Wang F."/>
        </authorList>
    </citation>
    <scope>NUCLEOTIDE SEQUENCE [LARGE SCALE GENOMIC DNA]</scope>
    <source>
        <strain evidence="6 7">PLHSC7-2</strain>
    </source>
</reference>
<sequence length="327" mass="35508">MKHIKLRTQMIHTPMAGLALAIASLGWGWDHVMPVQGFQMGCSLVASALLLMLVAKFLSHPKHLLEDLAHPVVGSVVPTFAMATMVVASTLASRQAGLANALWLFAVVLHLTFLVLFSYHRSRQFKMADMVPSWFVPPVGIIVAALTCPQPQFQPLATGLLYFGLACYAVLLPLMVYRLLCCGSLPTAAKPTFAIMAAPASLALAGYLSIIEQPNPAVLYLLLPLALAMTALLYLAFFSLLRLPFSPGYAAFTFPTVIGATALLKLSDYLQTLPQGQGVSQVLYQIGQVELMIATAVVLYVAGHYLWDQIKHQRGFAARIMSELNQP</sequence>
<proteinExistence type="predicted"/>
<organism evidence="6 7">
    <name type="scientific">Motilimonas pumila</name>
    <dbReference type="NCBI Taxonomy" id="2303987"/>
    <lineage>
        <taxon>Bacteria</taxon>
        <taxon>Pseudomonadati</taxon>
        <taxon>Pseudomonadota</taxon>
        <taxon>Gammaproteobacteria</taxon>
        <taxon>Alteromonadales</taxon>
        <taxon>Alteromonadales genera incertae sedis</taxon>
        <taxon>Motilimonas</taxon>
    </lineage>
</organism>
<dbReference type="EMBL" id="QZCH01000023">
    <property type="protein sequence ID" value="RJG41934.1"/>
    <property type="molecule type" value="Genomic_DNA"/>
</dbReference>
<keyword evidence="7" id="KW-1185">Reference proteome</keyword>
<feature type="transmembrane region" description="Helical" evidence="5">
    <location>
        <begin position="131"/>
        <end position="147"/>
    </location>
</feature>
<dbReference type="GO" id="GO:0046583">
    <property type="term" value="F:monoatomic cation efflux transmembrane transporter activity"/>
    <property type="evidence" value="ECO:0007669"/>
    <property type="project" value="TreeGrafter"/>
</dbReference>
<evidence type="ECO:0000256" key="4">
    <source>
        <dbReference type="ARBA" id="ARBA00023136"/>
    </source>
</evidence>